<keyword evidence="2" id="KW-0624">Polysaccharide degradation</keyword>
<feature type="compositionally biased region" description="Low complexity" evidence="3">
    <location>
        <begin position="49"/>
        <end position="59"/>
    </location>
</feature>
<dbReference type="PANTHER" id="PTHR31683">
    <property type="entry name" value="PECTATE LYASE 18-RELATED"/>
    <property type="match status" value="1"/>
</dbReference>
<evidence type="ECO:0000313" key="7">
    <source>
        <dbReference type="Proteomes" id="UP000199155"/>
    </source>
</evidence>
<evidence type="ECO:0000256" key="1">
    <source>
        <dbReference type="ARBA" id="ARBA00023239"/>
    </source>
</evidence>
<evidence type="ECO:0000256" key="4">
    <source>
        <dbReference type="SAM" id="SignalP"/>
    </source>
</evidence>
<feature type="region of interest" description="Disordered" evidence="3">
    <location>
        <begin position="27"/>
        <end position="59"/>
    </location>
</feature>
<dbReference type="InterPro" id="IPR045032">
    <property type="entry name" value="PEL"/>
</dbReference>
<reference evidence="6 7" key="1">
    <citation type="submission" date="2016-10" db="EMBL/GenBank/DDBJ databases">
        <authorList>
            <person name="de Groot N.N."/>
        </authorList>
    </citation>
    <scope>NUCLEOTIDE SEQUENCE [LARGE SCALE GENOMIC DNA]</scope>
    <source>
        <strain evidence="6 7">CGMCC 4.5727</strain>
    </source>
</reference>
<accession>A0A1G9A5I9</accession>
<dbReference type="RefSeq" id="WP_093610706.1">
    <property type="nucleotide sequence ID" value="NZ_FNFF01000005.1"/>
</dbReference>
<dbReference type="InterPro" id="IPR012334">
    <property type="entry name" value="Pectin_lyas_fold"/>
</dbReference>
<proteinExistence type="inferred from homology"/>
<keyword evidence="7" id="KW-1185">Reference proteome</keyword>
<keyword evidence="2" id="KW-0964">Secreted</keyword>
<comment type="similarity">
    <text evidence="2">Belongs to the polysaccharide lyase 1 family.</text>
</comment>
<dbReference type="InterPro" id="IPR002022">
    <property type="entry name" value="Pec_lyase"/>
</dbReference>
<name>A0A1G9A5I9_9ACTN</name>
<dbReference type="Proteomes" id="UP000199155">
    <property type="component" value="Unassembled WGS sequence"/>
</dbReference>
<evidence type="ECO:0000259" key="5">
    <source>
        <dbReference type="SMART" id="SM00656"/>
    </source>
</evidence>
<dbReference type="AlphaFoldDB" id="A0A1G9A5I9"/>
<evidence type="ECO:0000256" key="2">
    <source>
        <dbReference type="RuleBase" id="RU361173"/>
    </source>
</evidence>
<dbReference type="SMART" id="SM00656">
    <property type="entry name" value="Amb_all"/>
    <property type="match status" value="1"/>
</dbReference>
<keyword evidence="4" id="KW-0732">Signal</keyword>
<dbReference type="EMBL" id="FNFF01000005">
    <property type="protein sequence ID" value="SDK22652.1"/>
    <property type="molecule type" value="Genomic_DNA"/>
</dbReference>
<evidence type="ECO:0000256" key="3">
    <source>
        <dbReference type="SAM" id="MobiDB-lite"/>
    </source>
</evidence>
<dbReference type="OrthoDB" id="9804661at2"/>
<dbReference type="SUPFAM" id="SSF51126">
    <property type="entry name" value="Pectin lyase-like"/>
    <property type="match status" value="1"/>
</dbReference>
<organism evidence="6 7">
    <name type="scientific">Streptomyces indicus</name>
    <dbReference type="NCBI Taxonomy" id="417292"/>
    <lineage>
        <taxon>Bacteria</taxon>
        <taxon>Bacillati</taxon>
        <taxon>Actinomycetota</taxon>
        <taxon>Actinomycetes</taxon>
        <taxon>Kitasatosporales</taxon>
        <taxon>Streptomycetaceae</taxon>
        <taxon>Streptomyces</taxon>
    </lineage>
</organism>
<dbReference type="Gene3D" id="2.160.20.10">
    <property type="entry name" value="Single-stranded right-handed beta-helix, Pectin lyase-like"/>
    <property type="match status" value="1"/>
</dbReference>
<keyword evidence="2" id="KW-0119">Carbohydrate metabolism</keyword>
<protein>
    <submittedName>
        <fullName evidence="6">Pectate lyase</fullName>
    </submittedName>
</protein>
<evidence type="ECO:0000313" key="6">
    <source>
        <dbReference type="EMBL" id="SDK22652.1"/>
    </source>
</evidence>
<feature type="signal peptide" evidence="4">
    <location>
        <begin position="1"/>
        <end position="25"/>
    </location>
</feature>
<sequence>MRRSTAALAACTVLALLATPGTALAGAPDGAPAAKDPARRTLGPGDGWASEGSGTTGGSAAAAEHVYTVSTWEEFRAALAEAGDAPKIIKVRGVLDATAAGCAAFAAEGYDFDRYLADYDPAVWGLDRPVSGPQEELRAASAARQAEAITVQVPANTTLIGVGRKPAIHGASLQIKGVDNVIVRNLTFEAPLDCFPQWDPTDGATGAWNSEYDAVVVYGSTHVWLDHNTFTDGRYPDATLPSYYGEIYQQHDGLLDIVRGANHVTASWNVFRDHDKTLMIGNSDSAGATDAGKLKVTLHHNLFHGVVERAPRVRFGQVDTYNNHYLVTEQQPYAYALGIGLDSQLVAEKNAFTLPPSVSAGRILKKWKDAPVTAEGNLVNGAPTDLVAVHNAEFPTEQLREGAGWTPELRARVDPARAVPWVVGRGAGAGRIG</sequence>
<dbReference type="GO" id="GO:0005576">
    <property type="term" value="C:extracellular region"/>
    <property type="evidence" value="ECO:0007669"/>
    <property type="project" value="UniProtKB-SubCell"/>
</dbReference>
<dbReference type="STRING" id="417292.SAMN05421806_105382"/>
<feature type="chain" id="PRO_5011753108" evidence="4">
    <location>
        <begin position="26"/>
        <end position="433"/>
    </location>
</feature>
<feature type="domain" description="Pectate lyase" evidence="5">
    <location>
        <begin position="118"/>
        <end position="358"/>
    </location>
</feature>
<dbReference type="GO" id="GO:0030570">
    <property type="term" value="F:pectate lyase activity"/>
    <property type="evidence" value="ECO:0007669"/>
    <property type="project" value="InterPro"/>
</dbReference>
<dbReference type="GO" id="GO:0000272">
    <property type="term" value="P:polysaccharide catabolic process"/>
    <property type="evidence" value="ECO:0007669"/>
    <property type="project" value="UniProtKB-KW"/>
</dbReference>
<dbReference type="Pfam" id="PF00544">
    <property type="entry name" value="Pectate_lyase_4"/>
    <property type="match status" value="2"/>
</dbReference>
<gene>
    <name evidence="6" type="ORF">SAMN05421806_105382</name>
</gene>
<keyword evidence="1 2" id="KW-0456">Lyase</keyword>
<dbReference type="InterPro" id="IPR011050">
    <property type="entry name" value="Pectin_lyase_fold/virulence"/>
</dbReference>
<comment type="subcellular location">
    <subcellularLocation>
        <location evidence="2">Secreted</location>
    </subcellularLocation>
</comment>
<dbReference type="PANTHER" id="PTHR31683:SF18">
    <property type="entry name" value="PECTATE LYASE 21-RELATED"/>
    <property type="match status" value="1"/>
</dbReference>